<feature type="compositionally biased region" description="Low complexity" evidence="1">
    <location>
        <begin position="31"/>
        <end position="49"/>
    </location>
</feature>
<evidence type="ECO:0000256" key="1">
    <source>
        <dbReference type="SAM" id="MobiDB-lite"/>
    </source>
</evidence>
<evidence type="ECO:0000313" key="3">
    <source>
        <dbReference type="Proteomes" id="UP001066276"/>
    </source>
</evidence>
<feature type="region of interest" description="Disordered" evidence="1">
    <location>
        <begin position="30"/>
        <end position="62"/>
    </location>
</feature>
<proteinExistence type="predicted"/>
<evidence type="ECO:0000313" key="2">
    <source>
        <dbReference type="EMBL" id="KAJ1141294.1"/>
    </source>
</evidence>
<reference evidence="2" key="1">
    <citation type="journal article" date="2022" name="bioRxiv">
        <title>Sequencing and chromosome-scale assembly of the giantPleurodeles waltlgenome.</title>
        <authorList>
            <person name="Brown T."/>
            <person name="Elewa A."/>
            <person name="Iarovenko S."/>
            <person name="Subramanian E."/>
            <person name="Araus A.J."/>
            <person name="Petzold A."/>
            <person name="Susuki M."/>
            <person name="Suzuki K.-i.T."/>
            <person name="Hayashi T."/>
            <person name="Toyoda A."/>
            <person name="Oliveira C."/>
            <person name="Osipova E."/>
            <person name="Leigh N.D."/>
            <person name="Simon A."/>
            <person name="Yun M.H."/>
        </authorList>
    </citation>
    <scope>NUCLEOTIDE SEQUENCE</scope>
    <source>
        <strain evidence="2">20211129_DDA</strain>
        <tissue evidence="2">Liver</tissue>
    </source>
</reference>
<dbReference type="AlphaFoldDB" id="A0AAV7QNL4"/>
<sequence length="288" mass="31239">MTVRFAPLKLQLGMGLVRLAHGFHNRRGLHAPRLSTPARARRAALPGPQRRYEAASHSPANPLRRSPLGHSVYLSPAWGAPSLVLICPEPHLRALSAIAGFVAPFNHDLPQHLAQHSTRTLCSPLHGCFTSPRHSAQADSTLTRAPHAPVPAGPRWASLFRSGCCLARLSAKCGSSPTFLIFRPSGAPKYSVSNGFGLQDCKAAGGASLWHSHLAAGQPPPQFPPFCMLWWMVISHFLFDGTLSKVSKSIQNIRTVSSGKKMFNYIGTSYELHDIPPFSDGKELLQGL</sequence>
<keyword evidence="3" id="KW-1185">Reference proteome</keyword>
<name>A0AAV7QNL4_PLEWA</name>
<dbReference type="EMBL" id="JANPWB010000010">
    <property type="protein sequence ID" value="KAJ1141294.1"/>
    <property type="molecule type" value="Genomic_DNA"/>
</dbReference>
<protein>
    <submittedName>
        <fullName evidence="2">Uncharacterized protein</fullName>
    </submittedName>
</protein>
<organism evidence="2 3">
    <name type="scientific">Pleurodeles waltl</name>
    <name type="common">Iberian ribbed newt</name>
    <dbReference type="NCBI Taxonomy" id="8319"/>
    <lineage>
        <taxon>Eukaryota</taxon>
        <taxon>Metazoa</taxon>
        <taxon>Chordata</taxon>
        <taxon>Craniata</taxon>
        <taxon>Vertebrata</taxon>
        <taxon>Euteleostomi</taxon>
        <taxon>Amphibia</taxon>
        <taxon>Batrachia</taxon>
        <taxon>Caudata</taxon>
        <taxon>Salamandroidea</taxon>
        <taxon>Salamandridae</taxon>
        <taxon>Pleurodelinae</taxon>
        <taxon>Pleurodeles</taxon>
    </lineage>
</organism>
<dbReference type="Proteomes" id="UP001066276">
    <property type="component" value="Chromosome 6"/>
</dbReference>
<comment type="caution">
    <text evidence="2">The sequence shown here is derived from an EMBL/GenBank/DDBJ whole genome shotgun (WGS) entry which is preliminary data.</text>
</comment>
<gene>
    <name evidence="2" type="ORF">NDU88_007627</name>
</gene>
<accession>A0AAV7QNL4</accession>